<dbReference type="PRINTS" id="PR00726">
    <property type="entry name" value="LEXASERPTASE"/>
</dbReference>
<dbReference type="Gene3D" id="1.10.10.10">
    <property type="entry name" value="Winged helix-like DNA-binding domain superfamily/Winged helix DNA-binding domain"/>
    <property type="match status" value="1"/>
</dbReference>
<comment type="similarity">
    <text evidence="1 13 14">Belongs to the peptidase S24 family.</text>
</comment>
<evidence type="ECO:0000313" key="19">
    <source>
        <dbReference type="Proteomes" id="UP001058016"/>
    </source>
</evidence>
<feature type="DNA-binding region" description="H-T-H motif" evidence="13">
    <location>
        <begin position="28"/>
        <end position="48"/>
    </location>
</feature>
<gene>
    <name evidence="13 18" type="primary">lexA</name>
    <name evidence="17" type="ORF">J0J69_12920</name>
    <name evidence="18" type="ORF">J0J70_01025</name>
</gene>
<dbReference type="GO" id="GO:0045892">
    <property type="term" value="P:negative regulation of DNA-templated transcription"/>
    <property type="evidence" value="ECO:0007669"/>
    <property type="project" value="UniProtKB-UniRule"/>
</dbReference>
<dbReference type="GO" id="GO:0006281">
    <property type="term" value="P:DNA repair"/>
    <property type="evidence" value="ECO:0007669"/>
    <property type="project" value="UniProtKB-UniRule"/>
</dbReference>
<dbReference type="EMBL" id="CP071250">
    <property type="protein sequence ID" value="UUF08638.1"/>
    <property type="molecule type" value="Genomic_DNA"/>
</dbReference>
<evidence type="ECO:0000259" key="15">
    <source>
        <dbReference type="Pfam" id="PF00717"/>
    </source>
</evidence>
<dbReference type="InterPro" id="IPR006199">
    <property type="entry name" value="LexA_DNA-bd_dom"/>
</dbReference>
<comment type="catalytic activity">
    <reaction evidence="13">
        <text>Hydrolysis of Ala-|-Gly bond in repressor LexA.</text>
        <dbReference type="EC" id="3.4.21.88"/>
    </reaction>
</comment>
<keyword evidence="8 13" id="KW-0805">Transcription regulation</keyword>
<comment type="function">
    <text evidence="13">Represses a number of genes involved in the response to DNA damage (SOS response), including recA and lexA. In the presence of single-stranded DNA, RecA interacts with LexA causing an autocatalytic cleavage which disrupts the DNA-binding part of LexA, leading to derepression of the SOS regulon and eventually DNA repair.</text>
</comment>
<feature type="site" description="Cleavage; by autolysis" evidence="13">
    <location>
        <begin position="101"/>
        <end position="102"/>
    </location>
</feature>
<dbReference type="EMBL" id="CP071249">
    <property type="protein sequence ID" value="UUF05915.1"/>
    <property type="molecule type" value="Genomic_DNA"/>
</dbReference>
<evidence type="ECO:0000256" key="12">
    <source>
        <dbReference type="ARBA" id="ARBA00023236"/>
    </source>
</evidence>
<evidence type="ECO:0000256" key="14">
    <source>
        <dbReference type="RuleBase" id="RU003991"/>
    </source>
</evidence>
<dbReference type="GO" id="GO:0006508">
    <property type="term" value="P:proteolysis"/>
    <property type="evidence" value="ECO:0007669"/>
    <property type="project" value="InterPro"/>
</dbReference>
<keyword evidence="6 13" id="KW-0378">Hydrolase</keyword>
<dbReference type="InterPro" id="IPR036390">
    <property type="entry name" value="WH_DNA-bd_sf"/>
</dbReference>
<evidence type="ECO:0000256" key="5">
    <source>
        <dbReference type="ARBA" id="ARBA00022763"/>
    </source>
</evidence>
<dbReference type="Pfam" id="PF00717">
    <property type="entry name" value="Peptidase_S24"/>
    <property type="match status" value="1"/>
</dbReference>
<dbReference type="EC" id="3.4.21.88" evidence="13"/>
<dbReference type="GO" id="GO:0003677">
    <property type="term" value="F:DNA binding"/>
    <property type="evidence" value="ECO:0007669"/>
    <property type="project" value="UniProtKB-UniRule"/>
</dbReference>
<keyword evidence="7 13" id="KW-0068">Autocatalytic cleavage</keyword>
<dbReference type="HAMAP" id="MF_00015">
    <property type="entry name" value="LexA"/>
    <property type="match status" value="1"/>
</dbReference>
<evidence type="ECO:0000313" key="18">
    <source>
        <dbReference type="EMBL" id="UUF08638.1"/>
    </source>
</evidence>
<organism evidence="18 20">
    <name type="scientific">Turicibacter bilis</name>
    <dbReference type="NCBI Taxonomy" id="2735723"/>
    <lineage>
        <taxon>Bacteria</taxon>
        <taxon>Bacillati</taxon>
        <taxon>Bacillota</taxon>
        <taxon>Erysipelotrichia</taxon>
        <taxon>Erysipelotrichales</taxon>
        <taxon>Turicibacteraceae</taxon>
        <taxon>Turicibacter</taxon>
    </lineage>
</organism>
<dbReference type="CDD" id="cd06529">
    <property type="entry name" value="S24_LexA-like"/>
    <property type="match status" value="1"/>
</dbReference>
<evidence type="ECO:0000256" key="8">
    <source>
        <dbReference type="ARBA" id="ARBA00023015"/>
    </source>
</evidence>
<evidence type="ECO:0000313" key="17">
    <source>
        <dbReference type="EMBL" id="UUF05915.1"/>
    </source>
</evidence>
<evidence type="ECO:0000256" key="4">
    <source>
        <dbReference type="ARBA" id="ARBA00022705"/>
    </source>
</evidence>
<evidence type="ECO:0000256" key="6">
    <source>
        <dbReference type="ARBA" id="ARBA00022801"/>
    </source>
</evidence>
<feature type="active site" description="For autocatalytic cleavage activity" evidence="13">
    <location>
        <position position="137"/>
    </location>
</feature>
<accession>A0A9Q9FEQ9</accession>
<evidence type="ECO:0000313" key="20">
    <source>
        <dbReference type="Proteomes" id="UP001058072"/>
    </source>
</evidence>
<dbReference type="SUPFAM" id="SSF51306">
    <property type="entry name" value="LexA/Signal peptidase"/>
    <property type="match status" value="1"/>
</dbReference>
<dbReference type="RefSeq" id="WP_055276315.1">
    <property type="nucleotide sequence ID" value="NZ_CP071249.1"/>
</dbReference>
<dbReference type="FunFam" id="1.10.10.10:FF:000009">
    <property type="entry name" value="LexA repressor"/>
    <property type="match status" value="1"/>
</dbReference>
<comment type="subunit">
    <text evidence="2 13">Homodimer.</text>
</comment>
<dbReference type="GO" id="GO:0004252">
    <property type="term" value="F:serine-type endopeptidase activity"/>
    <property type="evidence" value="ECO:0007669"/>
    <property type="project" value="UniProtKB-UniRule"/>
</dbReference>
<evidence type="ECO:0000256" key="10">
    <source>
        <dbReference type="ARBA" id="ARBA00023163"/>
    </source>
</evidence>
<dbReference type="InterPro" id="IPR006200">
    <property type="entry name" value="LexA"/>
</dbReference>
<feature type="domain" description="LexA repressor DNA-binding" evidence="16">
    <location>
        <begin position="1"/>
        <end position="65"/>
    </location>
</feature>
<dbReference type="InterPro" id="IPR050077">
    <property type="entry name" value="LexA_repressor"/>
</dbReference>
<dbReference type="SUPFAM" id="SSF46785">
    <property type="entry name" value="Winged helix' DNA-binding domain"/>
    <property type="match status" value="1"/>
</dbReference>
<evidence type="ECO:0000259" key="16">
    <source>
        <dbReference type="Pfam" id="PF01726"/>
    </source>
</evidence>
<dbReference type="InterPro" id="IPR006197">
    <property type="entry name" value="Peptidase_S24_LexA"/>
</dbReference>
<evidence type="ECO:0000256" key="13">
    <source>
        <dbReference type="HAMAP-Rule" id="MF_00015"/>
    </source>
</evidence>
<evidence type="ECO:0000256" key="11">
    <source>
        <dbReference type="ARBA" id="ARBA00023204"/>
    </source>
</evidence>
<dbReference type="PANTHER" id="PTHR33516:SF2">
    <property type="entry name" value="LEXA REPRESSOR-RELATED"/>
    <property type="match status" value="1"/>
</dbReference>
<keyword evidence="11 13" id="KW-0234">DNA repair</keyword>
<keyword evidence="4 13" id="KW-0235">DNA replication</keyword>
<dbReference type="FunFam" id="2.10.109.10:FF:000001">
    <property type="entry name" value="LexA repressor"/>
    <property type="match status" value="1"/>
</dbReference>
<dbReference type="Pfam" id="PF01726">
    <property type="entry name" value="LexA_DNA_bind"/>
    <property type="match status" value="1"/>
</dbReference>
<reference evidence="18 19" key="1">
    <citation type="submission" date="2021-03" db="EMBL/GenBank/DDBJ databases">
        <title>Comparative Genomics and Metabolomics in the genus Turicibacter.</title>
        <authorList>
            <person name="Maki J."/>
            <person name="Looft T."/>
        </authorList>
    </citation>
    <scope>NUCLEOTIDE SEQUENCE</scope>
    <source>
        <strain evidence="18">ISU324</strain>
        <strain evidence="17 19">MMM721</strain>
    </source>
</reference>
<dbReference type="InterPro" id="IPR036388">
    <property type="entry name" value="WH-like_DNA-bd_sf"/>
</dbReference>
<evidence type="ECO:0000256" key="9">
    <source>
        <dbReference type="ARBA" id="ARBA00023125"/>
    </source>
</evidence>
<dbReference type="Proteomes" id="UP001058072">
    <property type="component" value="Chromosome"/>
</dbReference>
<feature type="domain" description="Peptidase S24/S26A/S26B/S26C" evidence="15">
    <location>
        <begin position="94"/>
        <end position="209"/>
    </location>
</feature>
<sequence>MKPITKRQQAILDFIKEEVDKRGYPPSVREIGLAVGLSSTASVHNQLNQLEKKGLIRKDKSTTRGIVILSPDSKQEEPKQASNVIELKSVINVPVIGKVTAGTPIEAIENPDDFFPLPTHLIPSNQQVFMLNVRGDSMINAGIHDGDQIIVQQQQDALNGEIVVAMLEDDHEVTVKRFFKESDYIRLQPENDLLEPIIAKNVIIVGKVIGLFRTMH</sequence>
<proteinExistence type="inferred from homology"/>
<evidence type="ECO:0000256" key="1">
    <source>
        <dbReference type="ARBA" id="ARBA00007484"/>
    </source>
</evidence>
<keyword evidence="9 13" id="KW-0238">DNA-binding</keyword>
<keyword evidence="19" id="KW-1185">Reference proteome</keyword>
<keyword evidence="5 13" id="KW-0227">DNA damage</keyword>
<keyword evidence="10 13" id="KW-0804">Transcription</keyword>
<feature type="active site" description="For autocatalytic cleavage activity" evidence="13">
    <location>
        <position position="176"/>
    </location>
</feature>
<dbReference type="Gene3D" id="2.10.109.10">
    <property type="entry name" value="Umud Fragment, subunit A"/>
    <property type="match status" value="1"/>
</dbReference>
<dbReference type="NCBIfam" id="TIGR00498">
    <property type="entry name" value="lexA"/>
    <property type="match status" value="1"/>
</dbReference>
<dbReference type="GO" id="GO:0006260">
    <property type="term" value="P:DNA replication"/>
    <property type="evidence" value="ECO:0007669"/>
    <property type="project" value="UniProtKB-UniRule"/>
</dbReference>
<dbReference type="AlphaFoldDB" id="A0A9Q9FEQ9"/>
<keyword evidence="3 13" id="KW-0678">Repressor</keyword>
<keyword evidence="12 13" id="KW-0742">SOS response</keyword>
<evidence type="ECO:0000256" key="7">
    <source>
        <dbReference type="ARBA" id="ARBA00022813"/>
    </source>
</evidence>
<dbReference type="InterPro" id="IPR036286">
    <property type="entry name" value="LexA/Signal_pep-like_sf"/>
</dbReference>
<evidence type="ECO:0000256" key="3">
    <source>
        <dbReference type="ARBA" id="ARBA00022491"/>
    </source>
</evidence>
<protein>
    <recommendedName>
        <fullName evidence="13">LexA repressor</fullName>
        <ecNumber evidence="13">3.4.21.88</ecNumber>
    </recommendedName>
</protein>
<dbReference type="GO" id="GO:0009432">
    <property type="term" value="P:SOS response"/>
    <property type="evidence" value="ECO:0007669"/>
    <property type="project" value="UniProtKB-UniRule"/>
</dbReference>
<dbReference type="InterPro" id="IPR015927">
    <property type="entry name" value="Peptidase_S24_S26A/B/C"/>
</dbReference>
<dbReference type="Proteomes" id="UP001058016">
    <property type="component" value="Chromosome"/>
</dbReference>
<name>A0A9Q9FEQ9_9FIRM</name>
<dbReference type="PANTHER" id="PTHR33516">
    <property type="entry name" value="LEXA REPRESSOR"/>
    <property type="match status" value="1"/>
</dbReference>
<dbReference type="InterPro" id="IPR039418">
    <property type="entry name" value="LexA-like"/>
</dbReference>
<evidence type="ECO:0000256" key="2">
    <source>
        <dbReference type="ARBA" id="ARBA00011738"/>
    </source>
</evidence>